<dbReference type="RefSeq" id="WP_139080730.1">
    <property type="nucleotide sequence ID" value="NZ_VDFV01000004.1"/>
</dbReference>
<evidence type="ECO:0000313" key="2">
    <source>
        <dbReference type="EMBL" id="TNC73407.1"/>
    </source>
</evidence>
<dbReference type="EMBL" id="VDFV01000004">
    <property type="protein sequence ID" value="TNC73407.1"/>
    <property type="molecule type" value="Genomic_DNA"/>
</dbReference>
<protein>
    <submittedName>
        <fullName evidence="2">Head-tail adaptor protein</fullName>
    </submittedName>
</protein>
<dbReference type="InterPro" id="IPR008767">
    <property type="entry name" value="Phage_SPP1_head-tail_adaptor"/>
</dbReference>
<organism evidence="2 3">
    <name type="scientific">Rubellimicrobium roseum</name>
    <dbReference type="NCBI Taxonomy" id="687525"/>
    <lineage>
        <taxon>Bacteria</taxon>
        <taxon>Pseudomonadati</taxon>
        <taxon>Pseudomonadota</taxon>
        <taxon>Alphaproteobacteria</taxon>
        <taxon>Rhodobacterales</taxon>
        <taxon>Roseobacteraceae</taxon>
        <taxon>Rubellimicrobium</taxon>
    </lineage>
</organism>
<accession>A0A5C4NL56</accession>
<comment type="caution">
    <text evidence="2">The sequence shown here is derived from an EMBL/GenBank/DDBJ whole genome shotgun (WGS) entry which is preliminary data.</text>
</comment>
<keyword evidence="3" id="KW-1185">Reference proteome</keyword>
<name>A0A5C4NL56_9RHOB</name>
<feature type="region of interest" description="Disordered" evidence="1">
    <location>
        <begin position="1"/>
        <end position="24"/>
    </location>
</feature>
<dbReference type="Proteomes" id="UP000305709">
    <property type="component" value="Unassembled WGS sequence"/>
</dbReference>
<dbReference type="AlphaFoldDB" id="A0A5C4NL56"/>
<proteinExistence type="predicted"/>
<dbReference type="Pfam" id="PF05521">
    <property type="entry name" value="Phage_HCP"/>
    <property type="match status" value="1"/>
</dbReference>
<sequence length="112" mass="11786">MSAPRLNRRLVLEHPTRTPDGAGGYHKGWTALGTLWAEVDPGTASTVAQPAGAETRLPLKITVRGAPLGAPSRPLVGQRFRDGANAYPIRSVSLADATGRFLLCLATEEGAL</sequence>
<dbReference type="Gene3D" id="2.40.10.270">
    <property type="entry name" value="Bacteriophage SPP1 head-tail adaptor protein"/>
    <property type="match status" value="1"/>
</dbReference>
<dbReference type="OrthoDB" id="7570189at2"/>
<evidence type="ECO:0000313" key="3">
    <source>
        <dbReference type="Proteomes" id="UP000305709"/>
    </source>
</evidence>
<evidence type="ECO:0000256" key="1">
    <source>
        <dbReference type="SAM" id="MobiDB-lite"/>
    </source>
</evidence>
<dbReference type="InterPro" id="IPR038666">
    <property type="entry name" value="SSP1_head-tail_sf"/>
</dbReference>
<gene>
    <name evidence="2" type="ORF">FHG71_06080</name>
</gene>
<reference evidence="2 3" key="1">
    <citation type="submission" date="2019-06" db="EMBL/GenBank/DDBJ databases">
        <authorList>
            <person name="Jiang L."/>
        </authorList>
    </citation>
    <scope>NUCLEOTIDE SEQUENCE [LARGE SCALE GENOMIC DNA]</scope>
    <source>
        <strain evidence="2 3">YIM 48858</strain>
    </source>
</reference>